<proteinExistence type="predicted"/>
<reference evidence="1" key="1">
    <citation type="journal article" date="2011" name="J. Bacteriol.">
        <title>Genome Sequence of an Erwinia amylovora Strain with Pathogenicity Restricted to Rubus Plants.</title>
        <authorList>
            <person name="Powney R."/>
            <person name="Smits T.H."/>
            <person name="Sawbridge T."/>
            <person name="Frey B."/>
            <person name="Blom J."/>
            <person name="Frey J.E."/>
            <person name="Plummer K.M."/>
            <person name="Beer S.V."/>
            <person name="Luck J."/>
            <person name="Duffy B."/>
            <person name="Rodoni B."/>
        </authorList>
    </citation>
    <scope>NUCLEOTIDE SEQUENCE</scope>
    <source>
        <strain evidence="1">ATCC BAA-2158</strain>
    </source>
</reference>
<dbReference type="EMBL" id="FR719190">
    <property type="protein sequence ID" value="CBX80758.1"/>
    <property type="molecule type" value="Genomic_DNA"/>
</dbReference>
<evidence type="ECO:0000313" key="1">
    <source>
        <dbReference type="EMBL" id="CBX80758.1"/>
    </source>
</evidence>
<organism evidence="1">
    <name type="scientific">Erwinia amylovora ATCC BAA-2158</name>
    <dbReference type="NCBI Taxonomy" id="889211"/>
    <lineage>
        <taxon>Bacteria</taxon>
        <taxon>Pseudomonadati</taxon>
        <taxon>Pseudomonadota</taxon>
        <taxon>Gammaproteobacteria</taxon>
        <taxon>Enterobacterales</taxon>
        <taxon>Erwiniaceae</taxon>
        <taxon>Erwinia</taxon>
    </lineage>
</organism>
<name>E5B5K5_ERWAM</name>
<gene>
    <name evidence="1" type="ORF">EAIL5_1938</name>
</gene>
<dbReference type="AlphaFoldDB" id="E5B5K5"/>
<sequence>MRRCSMVIPFHIGGRRAQTSARRPEWQKYPDASRRSKEIIIGTIK</sequence>
<protein>
    <submittedName>
        <fullName evidence="1">Uncharacterized protein</fullName>
    </submittedName>
</protein>
<accession>E5B5K5</accession>